<dbReference type="EMBL" id="OU895878">
    <property type="protein sequence ID" value="CAG9804606.1"/>
    <property type="molecule type" value="Genomic_DNA"/>
</dbReference>
<gene>
    <name evidence="1" type="ORF">CHIRRI_LOCUS7489</name>
</gene>
<reference evidence="1" key="2">
    <citation type="submission" date="2022-10" db="EMBL/GenBank/DDBJ databases">
        <authorList>
            <consortium name="ENA_rothamsted_submissions"/>
            <consortium name="culmorum"/>
            <person name="King R."/>
        </authorList>
    </citation>
    <scope>NUCLEOTIDE SEQUENCE</scope>
</reference>
<evidence type="ECO:0000313" key="1">
    <source>
        <dbReference type="EMBL" id="CAG9804606.1"/>
    </source>
</evidence>
<proteinExistence type="predicted"/>
<evidence type="ECO:0000313" key="2">
    <source>
        <dbReference type="Proteomes" id="UP001153620"/>
    </source>
</evidence>
<dbReference type="Proteomes" id="UP001153620">
    <property type="component" value="Chromosome 2"/>
</dbReference>
<accession>A0A9N9RVQ0</accession>
<sequence length="61" mass="7013">MQHIPKKIKIKALHTQRLAQYDQLNAVQLNLPSRSNIFAINFSARPSLDNDETIVSSFRYA</sequence>
<reference evidence="1" key="1">
    <citation type="submission" date="2022-01" db="EMBL/GenBank/DDBJ databases">
        <authorList>
            <person name="King R."/>
        </authorList>
    </citation>
    <scope>NUCLEOTIDE SEQUENCE</scope>
</reference>
<organism evidence="1 2">
    <name type="scientific">Chironomus riparius</name>
    <dbReference type="NCBI Taxonomy" id="315576"/>
    <lineage>
        <taxon>Eukaryota</taxon>
        <taxon>Metazoa</taxon>
        <taxon>Ecdysozoa</taxon>
        <taxon>Arthropoda</taxon>
        <taxon>Hexapoda</taxon>
        <taxon>Insecta</taxon>
        <taxon>Pterygota</taxon>
        <taxon>Neoptera</taxon>
        <taxon>Endopterygota</taxon>
        <taxon>Diptera</taxon>
        <taxon>Nematocera</taxon>
        <taxon>Chironomoidea</taxon>
        <taxon>Chironomidae</taxon>
        <taxon>Chironominae</taxon>
        <taxon>Chironomus</taxon>
    </lineage>
</organism>
<protein>
    <submittedName>
        <fullName evidence="1">Uncharacterized protein</fullName>
    </submittedName>
</protein>
<dbReference type="AlphaFoldDB" id="A0A9N9RVQ0"/>
<keyword evidence="2" id="KW-1185">Reference proteome</keyword>
<name>A0A9N9RVQ0_9DIPT</name>